<comment type="caution">
    <text evidence="3">The sequence shown here is derived from an EMBL/GenBank/DDBJ whole genome shotgun (WGS) entry which is preliminary data.</text>
</comment>
<dbReference type="InterPro" id="IPR050625">
    <property type="entry name" value="ParA/MinD_ATPase"/>
</dbReference>
<organism evidence="3 4">
    <name type="scientific">Raoultibacter massiliensis</name>
    <dbReference type="NCBI Taxonomy" id="1852371"/>
    <lineage>
        <taxon>Bacteria</taxon>
        <taxon>Bacillati</taxon>
        <taxon>Actinomycetota</taxon>
        <taxon>Coriobacteriia</taxon>
        <taxon>Eggerthellales</taxon>
        <taxon>Eggerthellaceae</taxon>
        <taxon>Raoultibacter</taxon>
    </lineage>
</organism>
<dbReference type="InterPro" id="IPR027417">
    <property type="entry name" value="P-loop_NTPase"/>
</dbReference>
<dbReference type="Gene3D" id="3.40.50.300">
    <property type="entry name" value="P-loop containing nucleotide triphosphate hydrolases"/>
    <property type="match status" value="1"/>
</dbReference>
<dbReference type="SUPFAM" id="SSF52540">
    <property type="entry name" value="P-loop containing nucleoside triphosphate hydrolases"/>
    <property type="match status" value="1"/>
</dbReference>
<dbReference type="RefSeq" id="WP_102373633.1">
    <property type="nucleotide sequence ID" value="NZ_JBBNOP010000002.1"/>
</dbReference>
<dbReference type="Pfam" id="PF01656">
    <property type="entry name" value="CbiA"/>
    <property type="match status" value="1"/>
</dbReference>
<feature type="domain" description="CobQ/CobB/MinD/ParA nucleotide binding" evidence="2">
    <location>
        <begin position="208"/>
        <end position="312"/>
    </location>
</feature>
<name>A0ABV1JAG4_9ACTN</name>
<sequence>MKPEIVLCVDSESAKNPELIGLGGENLLSQPWLRLFCSAVEARAYLREADAVKEAWVASSDEMDPINLAAALKKDAGATSVCLVTFGGGGSLKSRASAAGIDATLTGADFASRYSSAKSRQPGAPRLSRAGADRKPEAATVCESVGRSLDLPTVAYPAGSGDETVCPIQGNPGANRPLSASESVASETKGDACGDARKASLRKTAFLITVVSATGGAGKSTVAALSAFFAQGFGYKTLLVDADLQAGDMRRLVGEESPVAIDEVIADRSRLEKAVPRESQPALLAAPKKLEQSESVASGLSRVVDDASSLFDVIVANTSSHWDESLVQLLERSSHVLFLVDQRPTSLGLSKHVLEMCSRCGIATTPFTFVVNRCTKNALITSFEATCSLGGSRAVELKDGGKEVAELLGAGLPLELIGTRNDLCLSMEHVLIDILPGNAALGQAPPSSSPERTRRFFLGRRKGRAACL</sequence>
<dbReference type="EMBL" id="JBBNOP010000002">
    <property type="protein sequence ID" value="MEQ3362085.1"/>
    <property type="molecule type" value="Genomic_DNA"/>
</dbReference>
<dbReference type="PANTHER" id="PTHR43384:SF13">
    <property type="entry name" value="SLR0110 PROTEIN"/>
    <property type="match status" value="1"/>
</dbReference>
<dbReference type="InterPro" id="IPR002586">
    <property type="entry name" value="CobQ/CobB/MinD/ParA_Nub-bd_dom"/>
</dbReference>
<evidence type="ECO:0000256" key="1">
    <source>
        <dbReference type="SAM" id="MobiDB-lite"/>
    </source>
</evidence>
<dbReference type="PANTHER" id="PTHR43384">
    <property type="entry name" value="SEPTUM SITE-DETERMINING PROTEIN MIND HOMOLOG, CHLOROPLASTIC-RELATED"/>
    <property type="match status" value="1"/>
</dbReference>
<evidence type="ECO:0000259" key="2">
    <source>
        <dbReference type="Pfam" id="PF01656"/>
    </source>
</evidence>
<proteinExistence type="predicted"/>
<evidence type="ECO:0000313" key="4">
    <source>
        <dbReference type="Proteomes" id="UP001487305"/>
    </source>
</evidence>
<accession>A0ABV1JAG4</accession>
<gene>
    <name evidence="3" type="ORF">AAA083_03735</name>
</gene>
<feature type="region of interest" description="Disordered" evidence="1">
    <location>
        <begin position="114"/>
        <end position="135"/>
    </location>
</feature>
<reference evidence="3 4" key="1">
    <citation type="submission" date="2024-04" db="EMBL/GenBank/DDBJ databases">
        <title>Human intestinal bacterial collection.</title>
        <authorList>
            <person name="Pauvert C."/>
            <person name="Hitch T.C.A."/>
            <person name="Clavel T."/>
        </authorList>
    </citation>
    <scope>NUCLEOTIDE SEQUENCE [LARGE SCALE GENOMIC DNA]</scope>
    <source>
        <strain evidence="3 4">CLA-KB-H42</strain>
    </source>
</reference>
<keyword evidence="4" id="KW-1185">Reference proteome</keyword>
<dbReference type="Proteomes" id="UP001487305">
    <property type="component" value="Unassembled WGS sequence"/>
</dbReference>
<protein>
    <submittedName>
        <fullName evidence="3">AAA family ATPase</fullName>
    </submittedName>
</protein>
<evidence type="ECO:0000313" key="3">
    <source>
        <dbReference type="EMBL" id="MEQ3362085.1"/>
    </source>
</evidence>